<reference evidence="2" key="1">
    <citation type="submission" date="2024-07" db="EMBL/GenBank/DDBJ databases">
        <title>Two chromosome-level genome assemblies of Korean endemic species Abeliophyllum distichum and Forsythia ovata (Oleaceae).</title>
        <authorList>
            <person name="Jang H."/>
        </authorList>
    </citation>
    <scope>NUCLEOTIDE SEQUENCE [LARGE SCALE GENOMIC DNA]</scope>
</reference>
<name>A0ABD1T6D7_9LAMI</name>
<evidence type="ECO:0000313" key="2">
    <source>
        <dbReference type="Proteomes" id="UP001604277"/>
    </source>
</evidence>
<sequence length="121" mass="14020">MSIRMNHPFRRSGQEILPTCGQEIPAHCGQRGIITNEIYTELRRFTPDRPTSTDRKNCSLKTSPIKVHLVEEDHFKMVAIAAFIQQFRKMKDKLEEIGALQGHLNLAEQLSKYADFTRDYD</sequence>
<gene>
    <name evidence="1" type="ORF">Fot_31909</name>
</gene>
<dbReference type="Proteomes" id="UP001604277">
    <property type="component" value="Unassembled WGS sequence"/>
</dbReference>
<keyword evidence="2" id="KW-1185">Reference proteome</keyword>
<organism evidence="1 2">
    <name type="scientific">Forsythia ovata</name>
    <dbReference type="NCBI Taxonomy" id="205694"/>
    <lineage>
        <taxon>Eukaryota</taxon>
        <taxon>Viridiplantae</taxon>
        <taxon>Streptophyta</taxon>
        <taxon>Embryophyta</taxon>
        <taxon>Tracheophyta</taxon>
        <taxon>Spermatophyta</taxon>
        <taxon>Magnoliopsida</taxon>
        <taxon>eudicotyledons</taxon>
        <taxon>Gunneridae</taxon>
        <taxon>Pentapetalae</taxon>
        <taxon>asterids</taxon>
        <taxon>lamiids</taxon>
        <taxon>Lamiales</taxon>
        <taxon>Oleaceae</taxon>
        <taxon>Forsythieae</taxon>
        <taxon>Forsythia</taxon>
    </lineage>
</organism>
<accession>A0ABD1T6D7</accession>
<dbReference type="AlphaFoldDB" id="A0ABD1T6D7"/>
<protein>
    <submittedName>
        <fullName evidence="1">Uncharacterized protein</fullName>
    </submittedName>
</protein>
<comment type="caution">
    <text evidence="1">The sequence shown here is derived from an EMBL/GenBank/DDBJ whole genome shotgun (WGS) entry which is preliminary data.</text>
</comment>
<proteinExistence type="predicted"/>
<dbReference type="EMBL" id="JBFOLJ010000009">
    <property type="protein sequence ID" value="KAL2508262.1"/>
    <property type="molecule type" value="Genomic_DNA"/>
</dbReference>
<evidence type="ECO:0000313" key="1">
    <source>
        <dbReference type="EMBL" id="KAL2508262.1"/>
    </source>
</evidence>